<evidence type="ECO:0000259" key="2">
    <source>
        <dbReference type="PROSITE" id="PS50222"/>
    </source>
</evidence>
<dbReference type="PROSITE" id="PS50222">
    <property type="entry name" value="EF_HAND_2"/>
    <property type="match status" value="1"/>
</dbReference>
<evidence type="ECO:0000313" key="3">
    <source>
        <dbReference type="EMBL" id="CEM07592.1"/>
    </source>
</evidence>
<keyword evidence="1" id="KW-0472">Membrane</keyword>
<evidence type="ECO:0000256" key="1">
    <source>
        <dbReference type="SAM" id="Phobius"/>
    </source>
</evidence>
<name>A0A0G4F5H3_VITBC</name>
<dbReference type="InParanoid" id="A0A0G4F5H3"/>
<dbReference type="AlphaFoldDB" id="A0A0G4F5H3"/>
<keyword evidence="4" id="KW-1185">Reference proteome</keyword>
<dbReference type="EMBL" id="CDMY01000376">
    <property type="protein sequence ID" value="CEM07592.1"/>
    <property type="molecule type" value="Genomic_DNA"/>
</dbReference>
<feature type="transmembrane region" description="Helical" evidence="1">
    <location>
        <begin position="68"/>
        <end position="93"/>
    </location>
</feature>
<gene>
    <name evidence="3" type="ORF">Vbra_14494</name>
</gene>
<organism evidence="3 4">
    <name type="scientific">Vitrella brassicaformis (strain CCMP3155)</name>
    <dbReference type="NCBI Taxonomy" id="1169540"/>
    <lineage>
        <taxon>Eukaryota</taxon>
        <taxon>Sar</taxon>
        <taxon>Alveolata</taxon>
        <taxon>Colpodellida</taxon>
        <taxon>Vitrellaceae</taxon>
        <taxon>Vitrella</taxon>
    </lineage>
</organism>
<dbReference type="PhylomeDB" id="A0A0G4F5H3"/>
<evidence type="ECO:0000313" key="4">
    <source>
        <dbReference type="Proteomes" id="UP000041254"/>
    </source>
</evidence>
<dbReference type="InterPro" id="IPR002048">
    <property type="entry name" value="EF_hand_dom"/>
</dbReference>
<reference evidence="3 4" key="1">
    <citation type="submission" date="2014-11" db="EMBL/GenBank/DDBJ databases">
        <authorList>
            <person name="Zhu J."/>
            <person name="Qi W."/>
            <person name="Song R."/>
        </authorList>
    </citation>
    <scope>NUCLEOTIDE SEQUENCE [LARGE SCALE GENOMIC DNA]</scope>
</reference>
<dbReference type="VEuPathDB" id="CryptoDB:Vbra_14494"/>
<accession>A0A0G4F5H3</accession>
<sequence length="256" mass="28261">MAKVEPPSTRTEAFKVAVGSGGESDRIVNILKSWDSDGSGQFSLEEVARAAKQMVSEQKTNRKLWRGIAAMGIGYLVTLAIVLLLVIAGISVMKDTSVNDANVLMVKGKQVPIRTRSARDRFNLGDFLTSPLTDFETVETVIIPVGENAENLYRIDFITRTDNTTTLHLSGGSKLTVDLDGYAITDADGKVVFSAPFEREVAEDTSKGRRRRLQQPNRYIGRNIGRVTRCGPYPCAEVLGERPFYRPLARPYPSFT</sequence>
<protein>
    <recommendedName>
        <fullName evidence="2">EF-hand domain-containing protein</fullName>
    </recommendedName>
</protein>
<dbReference type="Proteomes" id="UP000041254">
    <property type="component" value="Unassembled WGS sequence"/>
</dbReference>
<feature type="domain" description="EF-hand" evidence="2">
    <location>
        <begin position="22"/>
        <end position="57"/>
    </location>
</feature>
<proteinExistence type="predicted"/>
<dbReference type="GO" id="GO:0005509">
    <property type="term" value="F:calcium ion binding"/>
    <property type="evidence" value="ECO:0007669"/>
    <property type="project" value="InterPro"/>
</dbReference>
<keyword evidence="1" id="KW-0812">Transmembrane</keyword>
<keyword evidence="1" id="KW-1133">Transmembrane helix</keyword>